<evidence type="ECO:0000256" key="1">
    <source>
        <dbReference type="SAM" id="MobiDB-lite"/>
    </source>
</evidence>
<dbReference type="Gene3D" id="2.60.40.10">
    <property type="entry name" value="Immunoglobulins"/>
    <property type="match status" value="1"/>
</dbReference>
<dbReference type="AlphaFoldDB" id="A0A9Q0BN61"/>
<dbReference type="InterPro" id="IPR013151">
    <property type="entry name" value="Immunoglobulin_dom"/>
</dbReference>
<reference evidence="4" key="1">
    <citation type="journal article" date="2023" name="Genome Biol. Evol.">
        <title>Long-read-based Genome Assembly of Drosophila gunungcola Reveals Fewer Chemosensory Genes in Flower-breeding Species.</title>
        <authorList>
            <person name="Negi A."/>
            <person name="Liao B.Y."/>
            <person name="Yeh S.D."/>
        </authorList>
    </citation>
    <scope>NUCLEOTIDE SEQUENCE</scope>
    <source>
        <strain evidence="4">Sukarami</strain>
    </source>
</reference>
<name>A0A9Q0BN61_9MUSC</name>
<evidence type="ECO:0000256" key="2">
    <source>
        <dbReference type="SAM" id="SignalP"/>
    </source>
</evidence>
<comment type="caution">
    <text evidence="4">The sequence shown here is derived from an EMBL/GenBank/DDBJ whole genome shotgun (WGS) entry which is preliminary data.</text>
</comment>
<feature type="signal peptide" evidence="2">
    <location>
        <begin position="1"/>
        <end position="23"/>
    </location>
</feature>
<dbReference type="Pfam" id="PF00047">
    <property type="entry name" value="ig"/>
    <property type="match status" value="1"/>
</dbReference>
<dbReference type="Proteomes" id="UP001059596">
    <property type="component" value="Unassembled WGS sequence"/>
</dbReference>
<evidence type="ECO:0000313" key="5">
    <source>
        <dbReference type="Proteomes" id="UP001059596"/>
    </source>
</evidence>
<feature type="region of interest" description="Disordered" evidence="1">
    <location>
        <begin position="40"/>
        <end position="59"/>
    </location>
</feature>
<organism evidence="4 5">
    <name type="scientific">Drosophila gunungcola</name>
    <name type="common">fruit fly</name>
    <dbReference type="NCBI Taxonomy" id="103775"/>
    <lineage>
        <taxon>Eukaryota</taxon>
        <taxon>Metazoa</taxon>
        <taxon>Ecdysozoa</taxon>
        <taxon>Arthropoda</taxon>
        <taxon>Hexapoda</taxon>
        <taxon>Insecta</taxon>
        <taxon>Pterygota</taxon>
        <taxon>Neoptera</taxon>
        <taxon>Endopterygota</taxon>
        <taxon>Diptera</taxon>
        <taxon>Brachycera</taxon>
        <taxon>Muscomorpha</taxon>
        <taxon>Ephydroidea</taxon>
        <taxon>Drosophilidae</taxon>
        <taxon>Drosophila</taxon>
        <taxon>Sophophora</taxon>
    </lineage>
</organism>
<dbReference type="InterPro" id="IPR013783">
    <property type="entry name" value="Ig-like_fold"/>
</dbReference>
<proteinExistence type="predicted"/>
<dbReference type="PROSITE" id="PS50835">
    <property type="entry name" value="IG_LIKE"/>
    <property type="match status" value="1"/>
</dbReference>
<keyword evidence="5" id="KW-1185">Reference proteome</keyword>
<protein>
    <recommendedName>
        <fullName evidence="3">Ig-like domain-containing protein</fullName>
    </recommendedName>
</protein>
<sequence length="195" mass="20672">MMSRRALLIAGLLLIVGSSAVLSYPQSTAEEDQMQNDEEFDYEGVDQSAPSPQTKSINPINSETVNRTLTVMGIRGEDVVLKCDVGSNLQATDVVVLWFFGKNVISNGKSLVQPNFELNANYDLTILKASSQVAGTYVCKVLPSGSVVNTKVIIADHSLDAIAPESSTSAAGSSSSFLGYTLLGSVLLLLGMGKH</sequence>
<keyword evidence="2" id="KW-0732">Signal</keyword>
<dbReference type="EMBL" id="JAMKOV010000012">
    <property type="protein sequence ID" value="KAI8037594.1"/>
    <property type="molecule type" value="Genomic_DNA"/>
</dbReference>
<feature type="compositionally biased region" description="Polar residues" evidence="1">
    <location>
        <begin position="48"/>
        <end position="59"/>
    </location>
</feature>
<dbReference type="SUPFAM" id="SSF48726">
    <property type="entry name" value="Immunoglobulin"/>
    <property type="match status" value="1"/>
</dbReference>
<feature type="domain" description="Ig-like" evidence="3">
    <location>
        <begin position="52"/>
        <end position="155"/>
    </location>
</feature>
<dbReference type="OrthoDB" id="8019355at2759"/>
<feature type="chain" id="PRO_5040141586" description="Ig-like domain-containing protein" evidence="2">
    <location>
        <begin position="24"/>
        <end position="195"/>
    </location>
</feature>
<evidence type="ECO:0000313" key="4">
    <source>
        <dbReference type="EMBL" id="KAI8037594.1"/>
    </source>
</evidence>
<dbReference type="InterPro" id="IPR003599">
    <property type="entry name" value="Ig_sub"/>
</dbReference>
<evidence type="ECO:0000259" key="3">
    <source>
        <dbReference type="PROSITE" id="PS50835"/>
    </source>
</evidence>
<dbReference type="InterPro" id="IPR007110">
    <property type="entry name" value="Ig-like_dom"/>
</dbReference>
<dbReference type="SMART" id="SM00409">
    <property type="entry name" value="IG"/>
    <property type="match status" value="1"/>
</dbReference>
<gene>
    <name evidence="4" type="ORF">M5D96_009749</name>
</gene>
<accession>A0A9Q0BN61</accession>
<dbReference type="InterPro" id="IPR036179">
    <property type="entry name" value="Ig-like_dom_sf"/>
</dbReference>